<dbReference type="RefSeq" id="WP_133364087.1">
    <property type="nucleotide sequence ID" value="NZ_CP037940.1"/>
</dbReference>
<reference evidence="3" key="1">
    <citation type="submission" date="2019-03" db="EMBL/GenBank/DDBJ databases">
        <title>Weissella sp. 26KH-42 Genome sequencing.</title>
        <authorList>
            <person name="Heo J."/>
            <person name="Kim S.-J."/>
            <person name="Kim J.-S."/>
            <person name="Hong S.-B."/>
            <person name="Kwon S.-W."/>
        </authorList>
    </citation>
    <scope>NUCLEOTIDE SEQUENCE [LARGE SCALE GENOMIC DNA]</scope>
    <source>
        <strain evidence="3">26KH-42</strain>
    </source>
</reference>
<dbReference type="Pfam" id="PF11151">
    <property type="entry name" value="DUF2929"/>
    <property type="match status" value="1"/>
</dbReference>
<proteinExistence type="predicted"/>
<feature type="transmembrane region" description="Helical" evidence="1">
    <location>
        <begin position="28"/>
        <end position="49"/>
    </location>
</feature>
<sequence length="61" mass="6514">MKYIVGAFWALVFGEILGYIGSSLDGSTYSVSFIGIWAIVLGLAGTFLFSKISFSAAPDEK</sequence>
<keyword evidence="1" id="KW-0472">Membrane</keyword>
<keyword evidence="1" id="KW-0812">Transmembrane</keyword>
<dbReference type="InterPro" id="IPR021324">
    <property type="entry name" value="DUF2929"/>
</dbReference>
<dbReference type="OrthoDB" id="2139526at2"/>
<name>A0A4P6YW33_9LACO</name>
<dbReference type="AlphaFoldDB" id="A0A4P6YW33"/>
<keyword evidence="1" id="KW-1133">Transmembrane helix</keyword>
<evidence type="ECO:0000256" key="1">
    <source>
        <dbReference type="SAM" id="Phobius"/>
    </source>
</evidence>
<protein>
    <submittedName>
        <fullName evidence="2">DUF2929 family protein</fullName>
    </submittedName>
</protein>
<gene>
    <name evidence="2" type="ORF">EQG49_11390</name>
</gene>
<evidence type="ECO:0000313" key="3">
    <source>
        <dbReference type="Proteomes" id="UP000292886"/>
    </source>
</evidence>
<accession>A0A4P6YW33</accession>
<organism evidence="2 3">
    <name type="scientific">Periweissella cryptocerci</name>
    <dbReference type="NCBI Taxonomy" id="2506420"/>
    <lineage>
        <taxon>Bacteria</taxon>
        <taxon>Bacillati</taxon>
        <taxon>Bacillota</taxon>
        <taxon>Bacilli</taxon>
        <taxon>Lactobacillales</taxon>
        <taxon>Lactobacillaceae</taxon>
        <taxon>Periweissella</taxon>
    </lineage>
</organism>
<dbReference type="EMBL" id="CP037940">
    <property type="protein sequence ID" value="QBO37010.1"/>
    <property type="molecule type" value="Genomic_DNA"/>
</dbReference>
<keyword evidence="3" id="KW-1185">Reference proteome</keyword>
<dbReference type="KEGG" id="wei:EQG49_11390"/>
<evidence type="ECO:0000313" key="2">
    <source>
        <dbReference type="EMBL" id="QBO37010.1"/>
    </source>
</evidence>
<dbReference type="Proteomes" id="UP000292886">
    <property type="component" value="Chromosome"/>
</dbReference>